<accession>A0A9J6QTQ1</accession>
<dbReference type="RefSeq" id="WP_148395994.1">
    <property type="nucleotide sequence ID" value="NZ_JAJAGH010000005.1"/>
</dbReference>
<keyword evidence="4" id="KW-1185">Reference proteome</keyword>
<name>A0A9J6QTQ1_9FIRM</name>
<keyword evidence="1" id="KW-0472">Membrane</keyword>
<dbReference type="EMBL" id="JAOSHN010000005">
    <property type="protein sequence ID" value="MCU7379451.1"/>
    <property type="molecule type" value="Genomic_DNA"/>
</dbReference>
<dbReference type="InterPro" id="IPR010898">
    <property type="entry name" value="Hpre_diP_synth_I"/>
</dbReference>
<keyword evidence="1" id="KW-0812">Transmembrane</keyword>
<feature type="transmembrane region" description="Helical" evidence="1">
    <location>
        <begin position="139"/>
        <end position="163"/>
    </location>
</feature>
<keyword evidence="1" id="KW-1133">Transmembrane helix</keyword>
<gene>
    <name evidence="2" type="ORF">OBO34_00875</name>
    <name evidence="3" type="ORF">OBO34_13970</name>
</gene>
<feature type="transmembrane region" description="Helical" evidence="1">
    <location>
        <begin position="76"/>
        <end position="101"/>
    </location>
</feature>
<reference evidence="2" key="1">
    <citation type="submission" date="2022-09" db="EMBL/GenBank/DDBJ databases">
        <title>Culturomic study of gut microbiota in children with autism spectrum disorder.</title>
        <authorList>
            <person name="Efimov B.A."/>
            <person name="Chaplin A.V."/>
            <person name="Sokolova S.R."/>
            <person name="Pikina A.P."/>
            <person name="Korzhanova M."/>
            <person name="Belova V."/>
            <person name="Korostin D."/>
        </authorList>
    </citation>
    <scope>NUCLEOTIDE SEQUENCE</scope>
    <source>
        <strain evidence="2">ASD5510</strain>
    </source>
</reference>
<evidence type="ECO:0000313" key="2">
    <source>
        <dbReference type="EMBL" id="MCU7376902.1"/>
    </source>
</evidence>
<dbReference type="EMBL" id="JAOSHN010000001">
    <property type="protein sequence ID" value="MCU7376902.1"/>
    <property type="molecule type" value="Genomic_DNA"/>
</dbReference>
<comment type="caution">
    <text evidence="2">The sequence shown here is derived from an EMBL/GenBank/DDBJ whole genome shotgun (WGS) entry which is preliminary data.</text>
</comment>
<dbReference type="PIRSF" id="PIRSF027391">
    <property type="entry name" value="Hpre_diP_synt_I"/>
    <property type="match status" value="1"/>
</dbReference>
<protein>
    <submittedName>
        <fullName evidence="2">Gx transporter family protein</fullName>
    </submittedName>
</protein>
<dbReference type="Proteomes" id="UP001065549">
    <property type="component" value="Unassembled WGS sequence"/>
</dbReference>
<sequence length="177" mass="18676">MAKKNRQTTAYKVALSSMMAALALIFSYIEALIPFSVGIPGIKLGIANLVILVSLYLLGTGYTLIINVLRILMAGLLFNGLFGALYSLAGGLLSLAVMVLLKKTGLFSTIGISMAGGVAHNLGQLLTAAFLVSTIKLFVYFPVLLFSGMASGVLIGILTHLILKKLSHSGLPIKNLH</sequence>
<feature type="transmembrane region" description="Helical" evidence="1">
    <location>
        <begin position="107"/>
        <end position="132"/>
    </location>
</feature>
<proteinExistence type="predicted"/>
<dbReference type="AlphaFoldDB" id="A0A9J6QTQ1"/>
<evidence type="ECO:0000313" key="4">
    <source>
        <dbReference type="Proteomes" id="UP001065549"/>
    </source>
</evidence>
<dbReference type="Pfam" id="PF07456">
    <property type="entry name" value="Hpre_diP_synt_I"/>
    <property type="match status" value="1"/>
</dbReference>
<feature type="transmembrane region" description="Helical" evidence="1">
    <location>
        <begin position="45"/>
        <end position="69"/>
    </location>
</feature>
<dbReference type="Gene3D" id="1.10.1760.20">
    <property type="match status" value="1"/>
</dbReference>
<dbReference type="InterPro" id="IPR014535">
    <property type="entry name" value="Hpre_diP_synt_I"/>
</dbReference>
<evidence type="ECO:0000256" key="1">
    <source>
        <dbReference type="SAM" id="Phobius"/>
    </source>
</evidence>
<evidence type="ECO:0000313" key="3">
    <source>
        <dbReference type="EMBL" id="MCU7379451.1"/>
    </source>
</evidence>
<organism evidence="2 4">
    <name type="scientific">Hominibacterium faecale</name>
    <dbReference type="NCBI Taxonomy" id="2839743"/>
    <lineage>
        <taxon>Bacteria</taxon>
        <taxon>Bacillati</taxon>
        <taxon>Bacillota</taxon>
        <taxon>Clostridia</taxon>
        <taxon>Peptostreptococcales</taxon>
        <taxon>Anaerovoracaceae</taxon>
        <taxon>Hominibacterium</taxon>
    </lineage>
</organism>
<feature type="transmembrane region" description="Helical" evidence="1">
    <location>
        <begin position="12"/>
        <end position="33"/>
    </location>
</feature>